<dbReference type="Gene3D" id="3.40.30.10">
    <property type="entry name" value="Glutaredoxin"/>
    <property type="match status" value="1"/>
</dbReference>
<dbReference type="PANTHER" id="PTHR12151">
    <property type="entry name" value="ELECTRON TRANSPORT PROTIN SCO1/SENC FAMILY MEMBER"/>
    <property type="match status" value="1"/>
</dbReference>
<comment type="caution">
    <text evidence="5">The sequence shown here is derived from an EMBL/GenBank/DDBJ whole genome shotgun (WGS) entry which is preliminary data.</text>
</comment>
<keyword evidence="3" id="KW-1133">Transmembrane helix</keyword>
<gene>
    <name evidence="5" type="ORF">ACFO1S_13710</name>
</gene>
<protein>
    <submittedName>
        <fullName evidence="5">SCO family protein</fullName>
    </submittedName>
</protein>
<dbReference type="PROSITE" id="PS51352">
    <property type="entry name" value="THIOREDOXIN_2"/>
    <property type="match status" value="1"/>
</dbReference>
<keyword evidence="6" id="KW-1185">Reference proteome</keyword>
<reference evidence="6" key="1">
    <citation type="journal article" date="2019" name="Int. J. Syst. Evol. Microbiol.">
        <title>The Global Catalogue of Microorganisms (GCM) 10K type strain sequencing project: providing services to taxonomists for standard genome sequencing and annotation.</title>
        <authorList>
            <consortium name="The Broad Institute Genomics Platform"/>
            <consortium name="The Broad Institute Genome Sequencing Center for Infectious Disease"/>
            <person name="Wu L."/>
            <person name="Ma J."/>
        </authorList>
    </citation>
    <scope>NUCLEOTIDE SEQUENCE [LARGE SCALE GENOMIC DNA]</scope>
    <source>
        <strain evidence="6">CGMCC 4.1641</strain>
    </source>
</reference>
<evidence type="ECO:0000259" key="4">
    <source>
        <dbReference type="PROSITE" id="PS51352"/>
    </source>
</evidence>
<feature type="domain" description="Thioredoxin" evidence="4">
    <location>
        <begin position="41"/>
        <end position="207"/>
    </location>
</feature>
<feature type="transmembrane region" description="Helical" evidence="3">
    <location>
        <begin position="12"/>
        <end position="32"/>
    </location>
</feature>
<evidence type="ECO:0000313" key="6">
    <source>
        <dbReference type="Proteomes" id="UP001595755"/>
    </source>
</evidence>
<name>A0ABV8SD64_9BACL</name>
<keyword evidence="3" id="KW-0812">Transmembrane</keyword>
<dbReference type="InterPro" id="IPR036249">
    <property type="entry name" value="Thioredoxin-like_sf"/>
</dbReference>
<evidence type="ECO:0000256" key="1">
    <source>
        <dbReference type="ARBA" id="ARBA00010996"/>
    </source>
</evidence>
<keyword evidence="3" id="KW-0472">Membrane</keyword>
<evidence type="ECO:0000256" key="2">
    <source>
        <dbReference type="ARBA" id="ARBA00023008"/>
    </source>
</evidence>
<dbReference type="RefSeq" id="WP_378126948.1">
    <property type="nucleotide sequence ID" value="NZ_JBHSED010000025.1"/>
</dbReference>
<sequence length="210" mass="23291">MPEDSAQAGKRSYVFPLALLAIVIGLGAYFILDANNSGPSLPVVKPAPDFELRDWDGLPVDSGKNKGKVVLLEFMFTSCPDICPLTTYRMAQLQETLKQRELFGTRVQFVSVTFDPERDTPEVLKAYASRMKMDTAGWDVLRGDIGQAEKIASQYDVTVQDLGEGQFVHTVTSLQLIDADQRIRKVYPMGDELNKDEVLADIESLLEEGA</sequence>
<dbReference type="SUPFAM" id="SSF52833">
    <property type="entry name" value="Thioredoxin-like"/>
    <property type="match status" value="1"/>
</dbReference>
<evidence type="ECO:0000256" key="3">
    <source>
        <dbReference type="SAM" id="Phobius"/>
    </source>
</evidence>
<proteinExistence type="inferred from homology"/>
<dbReference type="Pfam" id="PF02630">
    <property type="entry name" value="SCO1-SenC"/>
    <property type="match status" value="1"/>
</dbReference>
<dbReference type="InterPro" id="IPR013766">
    <property type="entry name" value="Thioredoxin_domain"/>
</dbReference>
<dbReference type="EMBL" id="JBHSED010000025">
    <property type="protein sequence ID" value="MFC4304479.1"/>
    <property type="molecule type" value="Genomic_DNA"/>
</dbReference>
<dbReference type="Proteomes" id="UP001595755">
    <property type="component" value="Unassembled WGS sequence"/>
</dbReference>
<dbReference type="CDD" id="cd02968">
    <property type="entry name" value="SCO"/>
    <property type="match status" value="1"/>
</dbReference>
<comment type="similarity">
    <text evidence="1">Belongs to the SCO1/2 family.</text>
</comment>
<dbReference type="PANTHER" id="PTHR12151:SF25">
    <property type="entry name" value="LINALOOL DEHYDRATASE_ISOMERASE DOMAIN-CONTAINING PROTEIN"/>
    <property type="match status" value="1"/>
</dbReference>
<keyword evidence="2" id="KW-0186">Copper</keyword>
<organism evidence="5 6">
    <name type="scientific">Cohnella boryungensis</name>
    <dbReference type="NCBI Taxonomy" id="768479"/>
    <lineage>
        <taxon>Bacteria</taxon>
        <taxon>Bacillati</taxon>
        <taxon>Bacillota</taxon>
        <taxon>Bacilli</taxon>
        <taxon>Bacillales</taxon>
        <taxon>Paenibacillaceae</taxon>
        <taxon>Cohnella</taxon>
    </lineage>
</organism>
<dbReference type="InterPro" id="IPR003782">
    <property type="entry name" value="SCO1/SenC"/>
</dbReference>
<evidence type="ECO:0000313" key="5">
    <source>
        <dbReference type="EMBL" id="MFC4304479.1"/>
    </source>
</evidence>
<accession>A0ABV8SD64</accession>